<protein>
    <submittedName>
        <fullName evidence="3">Fbox domain containing protein</fullName>
    </submittedName>
</protein>
<feature type="region of interest" description="Disordered" evidence="1">
    <location>
        <begin position="113"/>
        <end position="138"/>
    </location>
</feature>
<dbReference type="VEuPathDB" id="AmoebaDB:ACA1_382360"/>
<reference evidence="3 4" key="1">
    <citation type="journal article" date="2013" name="Genome Biol.">
        <title>Genome of Acanthamoeba castellanii highlights extensive lateral gene transfer and early evolution of tyrosine kinase signaling.</title>
        <authorList>
            <person name="Clarke M."/>
            <person name="Lohan A.J."/>
            <person name="Liu B."/>
            <person name="Lagkouvardos I."/>
            <person name="Roy S."/>
            <person name="Zafar N."/>
            <person name="Bertelli C."/>
            <person name="Schilde C."/>
            <person name="Kianianmomeni A."/>
            <person name="Burglin T.R."/>
            <person name="Frech C."/>
            <person name="Turcotte B."/>
            <person name="Kopec K.O."/>
            <person name="Synnott J.M."/>
            <person name="Choo C."/>
            <person name="Paponov I."/>
            <person name="Finkler A."/>
            <person name="Soon Heng Tan C."/>
            <person name="Hutchins A.P."/>
            <person name="Weinmeier T."/>
            <person name="Rattei T."/>
            <person name="Chu J.S."/>
            <person name="Gimenez G."/>
            <person name="Irimia M."/>
            <person name="Rigden D.J."/>
            <person name="Fitzpatrick D.A."/>
            <person name="Lorenzo-Morales J."/>
            <person name="Bateman A."/>
            <person name="Chiu C.H."/>
            <person name="Tang P."/>
            <person name="Hegemann P."/>
            <person name="Fromm H."/>
            <person name="Raoult D."/>
            <person name="Greub G."/>
            <person name="Miranda-Saavedra D."/>
            <person name="Chen N."/>
            <person name="Nash P."/>
            <person name="Ginger M.L."/>
            <person name="Horn M."/>
            <person name="Schaap P."/>
            <person name="Caler L."/>
            <person name="Loftus B."/>
        </authorList>
    </citation>
    <scope>NUCLEOTIDE SEQUENCE [LARGE SCALE GENOMIC DNA]</scope>
    <source>
        <strain evidence="3 4">Neff</strain>
    </source>
</reference>
<dbReference type="InterPro" id="IPR001810">
    <property type="entry name" value="F-box_dom"/>
</dbReference>
<feature type="compositionally biased region" description="Acidic residues" evidence="1">
    <location>
        <begin position="118"/>
        <end position="127"/>
    </location>
</feature>
<evidence type="ECO:0000259" key="2">
    <source>
        <dbReference type="PROSITE" id="PS50181"/>
    </source>
</evidence>
<dbReference type="AlphaFoldDB" id="L8GV11"/>
<dbReference type="OrthoDB" id="2374741at2759"/>
<keyword evidence="4" id="KW-1185">Reference proteome</keyword>
<dbReference type="PROSITE" id="PS50181">
    <property type="entry name" value="FBOX"/>
    <property type="match status" value="1"/>
</dbReference>
<dbReference type="Pfam" id="PF12937">
    <property type="entry name" value="F-box-like"/>
    <property type="match status" value="1"/>
</dbReference>
<feature type="domain" description="F-box" evidence="2">
    <location>
        <begin position="10"/>
        <end position="59"/>
    </location>
</feature>
<accession>L8GV11</accession>
<name>L8GV11_ACACF</name>
<dbReference type="KEGG" id="acan:ACA1_382360"/>
<proteinExistence type="predicted"/>
<dbReference type="GeneID" id="14917482"/>
<organism evidence="3 4">
    <name type="scientific">Acanthamoeba castellanii (strain ATCC 30010 / Neff)</name>
    <dbReference type="NCBI Taxonomy" id="1257118"/>
    <lineage>
        <taxon>Eukaryota</taxon>
        <taxon>Amoebozoa</taxon>
        <taxon>Discosea</taxon>
        <taxon>Longamoebia</taxon>
        <taxon>Centramoebida</taxon>
        <taxon>Acanthamoebidae</taxon>
        <taxon>Acanthamoeba</taxon>
    </lineage>
</organism>
<dbReference type="SUPFAM" id="SSF81383">
    <property type="entry name" value="F-box domain"/>
    <property type="match status" value="1"/>
</dbReference>
<evidence type="ECO:0000313" key="4">
    <source>
        <dbReference type="Proteomes" id="UP000011083"/>
    </source>
</evidence>
<gene>
    <name evidence="3" type="ORF">ACA1_382360</name>
</gene>
<dbReference type="InterPro" id="IPR036047">
    <property type="entry name" value="F-box-like_dom_sf"/>
</dbReference>
<dbReference type="EMBL" id="KB007982">
    <property type="protein sequence ID" value="ELR16767.1"/>
    <property type="molecule type" value="Genomic_DNA"/>
</dbReference>
<evidence type="ECO:0000313" key="3">
    <source>
        <dbReference type="EMBL" id="ELR16767.1"/>
    </source>
</evidence>
<dbReference type="RefSeq" id="XP_004338780.1">
    <property type="nucleotide sequence ID" value="XM_004338732.1"/>
</dbReference>
<dbReference type="Gene3D" id="1.20.1280.50">
    <property type="match status" value="1"/>
</dbReference>
<dbReference type="Proteomes" id="UP000011083">
    <property type="component" value="Unassembled WGS sequence"/>
</dbReference>
<evidence type="ECO:0000256" key="1">
    <source>
        <dbReference type="SAM" id="MobiDB-lite"/>
    </source>
</evidence>
<sequence>MRLQAPGEGQDALSALPLAALRRIFEYLRPRDLCLVERICTSWHDLPSKEEKNRLWWRHVMRETWDEGCAPTAMGRAEKKKLWKDEYAASIAPKLRQPFAKRKAALLISRKAKVNAEQDQEEDDSLPEAEWGSPPKDKVTMRTYYKSIRSKPKNKRAKGGMRTHIVEDYTWDNDDVCAAPRW</sequence>